<sequence>MLNPQSTLTPVWSTPLCYSSGPRSVLTQVDRSIIPDIKVDGVGERIQHASRVLSSARENVLQDTAAEELVARRTHDICESHEQVGKQSLHLASGKNHSINQAIPHNDPLAIANGRGVSSTPSSALTYTLPHAKLLGNAPEGLAATGSEYHCVTQRRIGGAANGYTEARVGYDGFAGRWKPGSVLRYNIDSRSFRNQGLTGFTEIEMIKAISMWGNLGVEFMMVDDTQSATFQIQYRELPENQGPDDRHGKVYARSFFPRTNPGILYVYGCALDESSKPHLANILAHEIGHILGLRHEFADVGERELPSILWGKPSPKSVMNCFWNAAAWSSVQKQDIQEVKEFYALPEGFQIVDGVMNMTVCSITPRCFQF</sequence>
<name>A0ACB9YUW5_9PEZI</name>
<protein>
    <submittedName>
        <fullName evidence="1">Uncharacterized protein</fullName>
    </submittedName>
</protein>
<comment type="caution">
    <text evidence="1">The sequence shown here is derived from an EMBL/GenBank/DDBJ whole genome shotgun (WGS) entry which is preliminary data.</text>
</comment>
<proteinExistence type="predicted"/>
<evidence type="ECO:0000313" key="2">
    <source>
        <dbReference type="Proteomes" id="UP001497700"/>
    </source>
</evidence>
<evidence type="ECO:0000313" key="1">
    <source>
        <dbReference type="EMBL" id="KAI4862997.1"/>
    </source>
</evidence>
<dbReference type="Proteomes" id="UP001497700">
    <property type="component" value="Unassembled WGS sequence"/>
</dbReference>
<accession>A0ACB9YUW5</accession>
<gene>
    <name evidence="1" type="ORF">F4820DRAFT_428643</name>
</gene>
<reference evidence="1 2" key="1">
    <citation type="journal article" date="2022" name="New Phytol.">
        <title>Ecological generalism drives hyperdiversity of secondary metabolite gene clusters in xylarialean endophytes.</title>
        <authorList>
            <person name="Franco M.E.E."/>
            <person name="Wisecaver J.H."/>
            <person name="Arnold A.E."/>
            <person name="Ju Y.M."/>
            <person name="Slot J.C."/>
            <person name="Ahrendt S."/>
            <person name="Moore L.P."/>
            <person name="Eastman K.E."/>
            <person name="Scott K."/>
            <person name="Konkel Z."/>
            <person name="Mondo S.J."/>
            <person name="Kuo A."/>
            <person name="Hayes R.D."/>
            <person name="Haridas S."/>
            <person name="Andreopoulos B."/>
            <person name="Riley R."/>
            <person name="LaButti K."/>
            <person name="Pangilinan J."/>
            <person name="Lipzen A."/>
            <person name="Amirebrahimi M."/>
            <person name="Yan J."/>
            <person name="Adam C."/>
            <person name="Keymanesh K."/>
            <person name="Ng V."/>
            <person name="Louie K."/>
            <person name="Northen T."/>
            <person name="Drula E."/>
            <person name="Henrissat B."/>
            <person name="Hsieh H.M."/>
            <person name="Youens-Clark K."/>
            <person name="Lutzoni F."/>
            <person name="Miadlikowska J."/>
            <person name="Eastwood D.C."/>
            <person name="Hamelin R.C."/>
            <person name="Grigoriev I.V."/>
            <person name="U'Ren J.M."/>
        </authorList>
    </citation>
    <scope>NUCLEOTIDE SEQUENCE [LARGE SCALE GENOMIC DNA]</scope>
    <source>
        <strain evidence="1 2">CBS 119005</strain>
    </source>
</reference>
<dbReference type="EMBL" id="MU393514">
    <property type="protein sequence ID" value="KAI4862997.1"/>
    <property type="molecule type" value="Genomic_DNA"/>
</dbReference>
<keyword evidence="2" id="KW-1185">Reference proteome</keyword>
<organism evidence="1 2">
    <name type="scientific">Hypoxylon rubiginosum</name>
    <dbReference type="NCBI Taxonomy" id="110542"/>
    <lineage>
        <taxon>Eukaryota</taxon>
        <taxon>Fungi</taxon>
        <taxon>Dikarya</taxon>
        <taxon>Ascomycota</taxon>
        <taxon>Pezizomycotina</taxon>
        <taxon>Sordariomycetes</taxon>
        <taxon>Xylariomycetidae</taxon>
        <taxon>Xylariales</taxon>
        <taxon>Hypoxylaceae</taxon>
        <taxon>Hypoxylon</taxon>
    </lineage>
</organism>